<feature type="transmembrane region" description="Helical" evidence="6">
    <location>
        <begin position="483"/>
        <end position="512"/>
    </location>
</feature>
<dbReference type="InterPro" id="IPR001898">
    <property type="entry name" value="SLC13A/DASS"/>
</dbReference>
<keyword evidence="8" id="KW-1185">Reference proteome</keyword>
<feature type="transmembrane region" description="Helical" evidence="6">
    <location>
        <begin position="49"/>
        <end position="65"/>
    </location>
</feature>
<feature type="transmembrane region" description="Helical" evidence="6">
    <location>
        <begin position="96"/>
        <end position="118"/>
    </location>
</feature>
<dbReference type="EMBL" id="CAVLGL010000085">
    <property type="protein sequence ID" value="CAK1589972.1"/>
    <property type="molecule type" value="Genomic_DNA"/>
</dbReference>
<dbReference type="GO" id="GO:0015137">
    <property type="term" value="F:citrate transmembrane transporter activity"/>
    <property type="evidence" value="ECO:0007669"/>
    <property type="project" value="TreeGrafter"/>
</dbReference>
<feature type="transmembrane region" description="Helical" evidence="6">
    <location>
        <begin position="348"/>
        <end position="366"/>
    </location>
</feature>
<evidence type="ECO:0000256" key="4">
    <source>
        <dbReference type="ARBA" id="ARBA00022989"/>
    </source>
</evidence>
<evidence type="ECO:0000256" key="2">
    <source>
        <dbReference type="ARBA" id="ARBA00006772"/>
    </source>
</evidence>
<dbReference type="Proteomes" id="UP001314205">
    <property type="component" value="Unassembled WGS sequence"/>
</dbReference>
<dbReference type="AlphaFoldDB" id="A0AAV1L7J0"/>
<feature type="transmembrane region" description="Helical" evidence="6">
    <location>
        <begin position="519"/>
        <end position="538"/>
    </location>
</feature>
<feature type="transmembrane region" description="Helical" evidence="6">
    <location>
        <begin position="247"/>
        <end position="266"/>
    </location>
</feature>
<feature type="transmembrane region" description="Helical" evidence="6">
    <location>
        <begin position="139"/>
        <end position="164"/>
    </location>
</feature>
<dbReference type="GO" id="GO:0015141">
    <property type="term" value="F:succinate transmembrane transporter activity"/>
    <property type="evidence" value="ECO:0007669"/>
    <property type="project" value="TreeGrafter"/>
</dbReference>
<accession>A0AAV1L7J0</accession>
<organism evidence="7 8">
    <name type="scientific">Parnassius mnemosyne</name>
    <name type="common">clouded apollo</name>
    <dbReference type="NCBI Taxonomy" id="213953"/>
    <lineage>
        <taxon>Eukaryota</taxon>
        <taxon>Metazoa</taxon>
        <taxon>Ecdysozoa</taxon>
        <taxon>Arthropoda</taxon>
        <taxon>Hexapoda</taxon>
        <taxon>Insecta</taxon>
        <taxon>Pterygota</taxon>
        <taxon>Neoptera</taxon>
        <taxon>Endopterygota</taxon>
        <taxon>Lepidoptera</taxon>
        <taxon>Glossata</taxon>
        <taxon>Ditrysia</taxon>
        <taxon>Papilionoidea</taxon>
        <taxon>Papilionidae</taxon>
        <taxon>Parnassiinae</taxon>
        <taxon>Parnassini</taxon>
        <taxon>Parnassius</taxon>
        <taxon>Driopa</taxon>
    </lineage>
</organism>
<name>A0AAV1L7J0_9NEOP</name>
<dbReference type="Pfam" id="PF00939">
    <property type="entry name" value="Na_sulph_symp"/>
    <property type="match status" value="1"/>
</dbReference>
<sequence>MDLKSSESNFVIITNTDKLKIFCKIYWKTVLFVTVPIILLPIYFIGENNAYPCFYVFLITAVYWTTDAAHPAVIALTSLALSTLFTFFGVEIVTSIYVTSALLDSLGVMFIIVAMEHCNFHRRAALKILLIFGCSHYRISVLLFFTAMFLSMWISNIITCGLMIPLVKAIILELEKLGIIEMYEANDKSTSSPRKPTVLTSFYFLGIAYSSSIGGMATLFGSRTNQIFKKICETTFPFGPKIEFPQFMLLNLPGILLLEILVYLWLNFYFLGMFRSYHDAPLQMSMTEEESHYMNTLLSARYQQLGDVTFHETVVSTVVVLTAVLQLISSSVFMDYSSNKTLMSHIKLSAPSVLCTLLLFITPINFKFLRYFKRRSGILELLPTAPCKTCLNWELVKNNIPWSVLFVIGGSNTIFEALKLSKMTEEFEKFLLLFSGWPAPALVIIVIVFCKLLTEFASNSCVAYVMLPHIAKLSIMSKVNPHYLMLAATISTSLPFHLMTGTPANAMVLAYVHVPPRNMLCAGIGPSIIAMTVIWFTVTMWSKAIWTEINLFLKWADVNMVT</sequence>
<comment type="similarity">
    <text evidence="2">Belongs to the SLC13A/DASS transporter (TC 2.A.47) family. NADC subfamily.</text>
</comment>
<evidence type="ECO:0000256" key="3">
    <source>
        <dbReference type="ARBA" id="ARBA00022692"/>
    </source>
</evidence>
<evidence type="ECO:0000256" key="1">
    <source>
        <dbReference type="ARBA" id="ARBA00004141"/>
    </source>
</evidence>
<evidence type="ECO:0000313" key="8">
    <source>
        <dbReference type="Proteomes" id="UP001314205"/>
    </source>
</evidence>
<protein>
    <submittedName>
        <fullName evidence="7">Uncharacterized protein</fullName>
    </submittedName>
</protein>
<reference evidence="7 8" key="1">
    <citation type="submission" date="2023-11" db="EMBL/GenBank/DDBJ databases">
        <authorList>
            <person name="Hedman E."/>
            <person name="Englund M."/>
            <person name="Stromberg M."/>
            <person name="Nyberg Akerstrom W."/>
            <person name="Nylinder S."/>
            <person name="Jareborg N."/>
            <person name="Kallberg Y."/>
            <person name="Kronander E."/>
        </authorList>
    </citation>
    <scope>NUCLEOTIDE SEQUENCE [LARGE SCALE GENOMIC DNA]</scope>
</reference>
<proteinExistence type="inferred from homology"/>
<feature type="transmembrane region" description="Helical" evidence="6">
    <location>
        <begin position="25"/>
        <end position="43"/>
    </location>
</feature>
<feature type="transmembrane region" description="Helical" evidence="6">
    <location>
        <begin position="314"/>
        <end position="336"/>
    </location>
</feature>
<evidence type="ECO:0000313" key="7">
    <source>
        <dbReference type="EMBL" id="CAK1589972.1"/>
    </source>
</evidence>
<keyword evidence="3 6" id="KW-0812">Transmembrane</keyword>
<gene>
    <name evidence="7" type="ORF">PARMNEM_LOCUS10395</name>
</gene>
<feature type="transmembrane region" description="Helical" evidence="6">
    <location>
        <begin position="430"/>
        <end position="449"/>
    </location>
</feature>
<feature type="transmembrane region" description="Helical" evidence="6">
    <location>
        <begin position="202"/>
        <end position="221"/>
    </location>
</feature>
<comment type="caution">
    <text evidence="7">The sequence shown here is derived from an EMBL/GenBank/DDBJ whole genome shotgun (WGS) entry which is preliminary data.</text>
</comment>
<dbReference type="PANTHER" id="PTHR10283">
    <property type="entry name" value="SOLUTE CARRIER FAMILY 13 MEMBER"/>
    <property type="match status" value="1"/>
</dbReference>
<comment type="subcellular location">
    <subcellularLocation>
        <location evidence="1">Membrane</location>
        <topology evidence="1">Multi-pass membrane protein</topology>
    </subcellularLocation>
</comment>
<keyword evidence="5 6" id="KW-0472">Membrane</keyword>
<evidence type="ECO:0000256" key="5">
    <source>
        <dbReference type="ARBA" id="ARBA00023136"/>
    </source>
</evidence>
<dbReference type="PANTHER" id="PTHR10283:SF82">
    <property type="entry name" value="SOLUTE CARRIER FAMILY 13 MEMBER 2"/>
    <property type="match status" value="1"/>
</dbReference>
<dbReference type="GO" id="GO:0005886">
    <property type="term" value="C:plasma membrane"/>
    <property type="evidence" value="ECO:0007669"/>
    <property type="project" value="TreeGrafter"/>
</dbReference>
<evidence type="ECO:0000256" key="6">
    <source>
        <dbReference type="SAM" id="Phobius"/>
    </source>
</evidence>
<keyword evidence="4 6" id="KW-1133">Transmembrane helix</keyword>